<evidence type="ECO:0000313" key="1">
    <source>
        <dbReference type="EMBL" id="TWH75757.1"/>
    </source>
</evidence>
<sequence length="123" mass="13932">MLWFSPRQAGSAWSRPNKQRIAELEEAGLLTPSGRATVERARADGSWSRLDEVEDLVVPADLSAAFDAIPEAREQWAGFPPSARRAILEWIVQARRPETRARRVAETARLAARGERANQWRKR</sequence>
<reference evidence="1 2" key="1">
    <citation type="submission" date="2019-07" db="EMBL/GenBank/DDBJ databases">
        <title>R&amp;d 2014.</title>
        <authorList>
            <person name="Klenk H.-P."/>
        </authorList>
    </citation>
    <scope>NUCLEOTIDE SEQUENCE [LARGE SCALE GENOMIC DNA]</scope>
    <source>
        <strain evidence="1 2">DSM 45764</strain>
    </source>
</reference>
<proteinExistence type="predicted"/>
<keyword evidence="2" id="KW-1185">Reference proteome</keyword>
<protein>
    <submittedName>
        <fullName evidence="1">Bacteriocin resistance YdeI/OmpD-like protein</fullName>
    </submittedName>
</protein>
<dbReference type="AlphaFoldDB" id="A0A562IXR1"/>
<dbReference type="Proteomes" id="UP000321490">
    <property type="component" value="Unassembled WGS sequence"/>
</dbReference>
<accession>A0A562IXR1</accession>
<dbReference type="Pfam" id="PF13376">
    <property type="entry name" value="OmdA"/>
    <property type="match status" value="1"/>
</dbReference>
<organism evidence="1 2">
    <name type="scientific">Modestobacter roseus</name>
    <dbReference type="NCBI Taxonomy" id="1181884"/>
    <lineage>
        <taxon>Bacteria</taxon>
        <taxon>Bacillati</taxon>
        <taxon>Actinomycetota</taxon>
        <taxon>Actinomycetes</taxon>
        <taxon>Geodermatophilales</taxon>
        <taxon>Geodermatophilaceae</taxon>
        <taxon>Modestobacter</taxon>
    </lineage>
</organism>
<gene>
    <name evidence="1" type="ORF">JD78_04322</name>
</gene>
<comment type="caution">
    <text evidence="1">The sequence shown here is derived from an EMBL/GenBank/DDBJ whole genome shotgun (WGS) entry which is preliminary data.</text>
</comment>
<evidence type="ECO:0000313" key="2">
    <source>
        <dbReference type="Proteomes" id="UP000321490"/>
    </source>
</evidence>
<name>A0A562IXR1_9ACTN</name>
<dbReference type="EMBL" id="VLKF01000001">
    <property type="protein sequence ID" value="TWH75757.1"/>
    <property type="molecule type" value="Genomic_DNA"/>
</dbReference>
<dbReference type="RefSeq" id="WP_228394983.1">
    <property type="nucleotide sequence ID" value="NZ_ML762482.1"/>
</dbReference>